<keyword evidence="1" id="KW-0472">Membrane</keyword>
<feature type="transmembrane region" description="Helical" evidence="1">
    <location>
        <begin position="94"/>
        <end position="115"/>
    </location>
</feature>
<evidence type="ECO:0000313" key="4">
    <source>
        <dbReference type="Proteomes" id="UP000184428"/>
    </source>
</evidence>
<name>A0A1M7SPH1_9ACTN</name>
<reference evidence="3 4" key="1">
    <citation type="submission" date="2016-12" db="EMBL/GenBank/DDBJ databases">
        <authorList>
            <person name="Song W.-J."/>
            <person name="Kurnit D.M."/>
        </authorList>
    </citation>
    <scope>NUCLEOTIDE SEQUENCE [LARGE SCALE GENOMIC DNA]</scope>
    <source>
        <strain evidence="3 4">DSM 43162</strain>
    </source>
</reference>
<dbReference type="OrthoDB" id="3381462at2"/>
<evidence type="ECO:0000313" key="3">
    <source>
        <dbReference type="EMBL" id="SHN60289.1"/>
    </source>
</evidence>
<gene>
    <name evidence="3" type="ORF">SAMN05660350_00962</name>
</gene>
<feature type="transmembrane region" description="Helical" evidence="1">
    <location>
        <begin position="66"/>
        <end position="88"/>
    </location>
</feature>
<dbReference type="InterPro" id="IPR025889">
    <property type="entry name" value="GSP17M-like_dom"/>
</dbReference>
<feature type="domain" description="General stress protein 17M-like" evidence="2">
    <location>
        <begin position="18"/>
        <end position="90"/>
    </location>
</feature>
<keyword evidence="1" id="KW-0812">Transmembrane</keyword>
<dbReference type="EMBL" id="FRDM01000003">
    <property type="protein sequence ID" value="SHN60289.1"/>
    <property type="molecule type" value="Genomic_DNA"/>
</dbReference>
<dbReference type="AlphaFoldDB" id="A0A1M7SPH1"/>
<accession>A0A1M7SPH1</accession>
<sequence length="158" mass="16837">MTIDQRTVSAPGVRLLTLARFDAYARAAHLVDRLSDAGFPVEHTRIVGNGLRSVEAVTGRLTKGRAALYGAGTGAWFGLFIALLFAIFTLGPVWWGVLGTTVLLGALFGAIAGFLGHWVTGGRRDFSSVSALEAAEYEVQVDAGRYEEALRLAGDALR</sequence>
<evidence type="ECO:0000256" key="1">
    <source>
        <dbReference type="SAM" id="Phobius"/>
    </source>
</evidence>
<protein>
    <recommendedName>
        <fullName evidence="2">General stress protein 17M-like domain-containing protein</fullName>
    </recommendedName>
</protein>
<evidence type="ECO:0000259" key="2">
    <source>
        <dbReference type="Pfam" id="PF11181"/>
    </source>
</evidence>
<dbReference type="Proteomes" id="UP000184428">
    <property type="component" value="Unassembled WGS sequence"/>
</dbReference>
<keyword evidence="1" id="KW-1133">Transmembrane helix</keyword>
<proteinExistence type="predicted"/>
<organism evidence="3 4">
    <name type="scientific">Geodermatophilus obscurus</name>
    <dbReference type="NCBI Taxonomy" id="1861"/>
    <lineage>
        <taxon>Bacteria</taxon>
        <taxon>Bacillati</taxon>
        <taxon>Actinomycetota</taxon>
        <taxon>Actinomycetes</taxon>
        <taxon>Geodermatophilales</taxon>
        <taxon>Geodermatophilaceae</taxon>
        <taxon>Geodermatophilus</taxon>
    </lineage>
</organism>
<dbReference type="Pfam" id="PF11181">
    <property type="entry name" value="YflT"/>
    <property type="match status" value="1"/>
</dbReference>
<dbReference type="RefSeq" id="WP_072914217.1">
    <property type="nucleotide sequence ID" value="NZ_FRDM01000003.1"/>
</dbReference>